<proteinExistence type="predicted"/>
<dbReference type="PRINTS" id="PR00683">
    <property type="entry name" value="SPECTRINPH"/>
</dbReference>
<dbReference type="SMART" id="SM00233">
    <property type="entry name" value="PH"/>
    <property type="match status" value="1"/>
</dbReference>
<sequence>MLRSTDNRTHDFFPWLRKKESSWSLRSFVKMNRHNSVSTVSLPISIISSTISSTSTIEEPKKEEEEIQPPSYDDKSHPWTFQLPKSLSNRIVLPREEEGKELLPEYECTVEKIFYSKVKCELSTPSIRANSRSWRYYYVQLLGTKIMAFTKNPNKKKSKNALPVWTHSMDRAEVTVASDYLKERYVIRLRIEDGPQFLITMPTEKDRNEWIASIESAINISSDLDVRSMPQFITLISRRLRRDLNGTRQLPAVDQRDTPLL</sequence>
<dbReference type="InterPro" id="IPR001605">
    <property type="entry name" value="PH_dom-spectrin-type"/>
</dbReference>
<dbReference type="InterPro" id="IPR001849">
    <property type="entry name" value="PH_domain"/>
</dbReference>
<evidence type="ECO:0000313" key="3">
    <source>
        <dbReference type="EMBL" id="GAA5811758.1"/>
    </source>
</evidence>
<keyword evidence="4" id="KW-1185">Reference proteome</keyword>
<name>A0ABP9YY34_9FUNG</name>
<dbReference type="SUPFAM" id="SSF50729">
    <property type="entry name" value="PH domain-like"/>
    <property type="match status" value="1"/>
</dbReference>
<dbReference type="EMBL" id="BAABUK010000011">
    <property type="protein sequence ID" value="GAA5811758.1"/>
    <property type="molecule type" value="Genomic_DNA"/>
</dbReference>
<feature type="domain" description="PH" evidence="2">
    <location>
        <begin position="132"/>
        <end position="219"/>
    </location>
</feature>
<dbReference type="PANTHER" id="PTHR37283">
    <property type="entry name" value="PH DOMAIN-CONTAINING PROTEIN YHR131C"/>
    <property type="match status" value="1"/>
</dbReference>
<dbReference type="Proteomes" id="UP001473302">
    <property type="component" value="Unassembled WGS sequence"/>
</dbReference>
<dbReference type="PANTHER" id="PTHR37283:SF1">
    <property type="entry name" value="PH DOMAIN-CONTAINING PROTEIN YHR131C"/>
    <property type="match status" value="1"/>
</dbReference>
<gene>
    <name evidence="3" type="ORF">MFLAVUS_005201</name>
</gene>
<dbReference type="Gene3D" id="2.30.29.30">
    <property type="entry name" value="Pleckstrin-homology domain (PH domain)/Phosphotyrosine-binding domain (PTB)"/>
    <property type="match status" value="1"/>
</dbReference>
<evidence type="ECO:0000313" key="4">
    <source>
        <dbReference type="Proteomes" id="UP001473302"/>
    </source>
</evidence>
<dbReference type="InterPro" id="IPR011993">
    <property type="entry name" value="PH-like_dom_sf"/>
</dbReference>
<organism evidence="3 4">
    <name type="scientific">Mucor flavus</name>
    <dbReference type="NCBI Taxonomy" id="439312"/>
    <lineage>
        <taxon>Eukaryota</taxon>
        <taxon>Fungi</taxon>
        <taxon>Fungi incertae sedis</taxon>
        <taxon>Mucoromycota</taxon>
        <taxon>Mucoromycotina</taxon>
        <taxon>Mucoromycetes</taxon>
        <taxon>Mucorales</taxon>
        <taxon>Mucorineae</taxon>
        <taxon>Mucoraceae</taxon>
        <taxon>Mucor</taxon>
    </lineage>
</organism>
<protein>
    <recommendedName>
        <fullName evidence="2">PH domain-containing protein</fullName>
    </recommendedName>
</protein>
<dbReference type="Pfam" id="PF00169">
    <property type="entry name" value="PH"/>
    <property type="match status" value="1"/>
</dbReference>
<evidence type="ECO:0000259" key="2">
    <source>
        <dbReference type="PROSITE" id="PS50003"/>
    </source>
</evidence>
<accession>A0ABP9YY34</accession>
<feature type="region of interest" description="Disordered" evidence="1">
    <location>
        <begin position="55"/>
        <end position="74"/>
    </location>
</feature>
<comment type="caution">
    <text evidence="3">The sequence shown here is derived from an EMBL/GenBank/DDBJ whole genome shotgun (WGS) entry which is preliminary data.</text>
</comment>
<evidence type="ECO:0000256" key="1">
    <source>
        <dbReference type="SAM" id="MobiDB-lite"/>
    </source>
</evidence>
<dbReference type="PROSITE" id="PS50003">
    <property type="entry name" value="PH_DOMAIN"/>
    <property type="match status" value="1"/>
</dbReference>
<reference evidence="3 4" key="1">
    <citation type="submission" date="2024-04" db="EMBL/GenBank/DDBJ databases">
        <title>genome sequences of Mucor flavus KT1a and Helicostylum pulchrum KT1b strains isolated from the surface of a dry-aged beef.</title>
        <authorList>
            <person name="Toyotome T."/>
            <person name="Hosono M."/>
            <person name="Torimaru M."/>
            <person name="Fukuda K."/>
            <person name="Mikami N."/>
        </authorList>
    </citation>
    <scope>NUCLEOTIDE SEQUENCE [LARGE SCALE GENOMIC DNA]</scope>
    <source>
        <strain evidence="3 4">KT1a</strain>
    </source>
</reference>